<evidence type="ECO:0000313" key="4">
    <source>
        <dbReference type="Proteomes" id="UP000192739"/>
    </source>
</evidence>
<dbReference type="SUPFAM" id="SSF56349">
    <property type="entry name" value="DNA breaking-rejoining enzymes"/>
    <property type="match status" value="1"/>
</dbReference>
<gene>
    <name evidence="3" type="ORF">BST27_29860</name>
</gene>
<keyword evidence="4" id="KW-1185">Reference proteome</keyword>
<dbReference type="PROSITE" id="PS51898">
    <property type="entry name" value="TYR_RECOMBINASE"/>
    <property type="match status" value="1"/>
</dbReference>
<evidence type="ECO:0000313" key="3">
    <source>
        <dbReference type="EMBL" id="ORA89616.1"/>
    </source>
</evidence>
<evidence type="ECO:0000256" key="1">
    <source>
        <dbReference type="ARBA" id="ARBA00023172"/>
    </source>
</evidence>
<feature type="domain" description="Tyr recombinase" evidence="2">
    <location>
        <begin position="215"/>
        <end position="396"/>
    </location>
</feature>
<dbReference type="OrthoDB" id="4603684at2"/>
<dbReference type="GO" id="GO:0003677">
    <property type="term" value="F:DNA binding"/>
    <property type="evidence" value="ECO:0007669"/>
    <property type="project" value="InterPro"/>
</dbReference>
<dbReference type="InterPro" id="IPR002104">
    <property type="entry name" value="Integrase_catalytic"/>
</dbReference>
<dbReference type="Pfam" id="PF00589">
    <property type="entry name" value="Phage_integrase"/>
    <property type="match status" value="1"/>
</dbReference>
<keyword evidence="1" id="KW-0233">DNA recombination</keyword>
<dbReference type="STRING" id="28445.BHQ20_29220"/>
<dbReference type="RefSeq" id="WP_069422625.1">
    <property type="nucleotide sequence ID" value="NZ_CBCRZH010000181.1"/>
</dbReference>
<dbReference type="GO" id="GO:0006310">
    <property type="term" value="P:DNA recombination"/>
    <property type="evidence" value="ECO:0007669"/>
    <property type="project" value="UniProtKB-KW"/>
</dbReference>
<dbReference type="InterPro" id="IPR013762">
    <property type="entry name" value="Integrase-like_cat_sf"/>
</dbReference>
<reference evidence="3 4" key="1">
    <citation type="submission" date="2017-02" db="EMBL/GenBank/DDBJ databases">
        <title>The new phylogeny of genus Mycobacterium.</title>
        <authorList>
            <person name="Tortoli E."/>
            <person name="Trovato A."/>
            <person name="Cirillo D.M."/>
        </authorList>
    </citation>
    <scope>NUCLEOTIDE SEQUENCE [LARGE SCALE GENOMIC DNA]</scope>
    <source>
        <strain evidence="3 4">DSM 44049</strain>
    </source>
</reference>
<protein>
    <submittedName>
        <fullName evidence="3">Integrase</fullName>
    </submittedName>
</protein>
<proteinExistence type="predicted"/>
<dbReference type="CDD" id="cd01188">
    <property type="entry name" value="INT_RitA_C_like"/>
    <property type="match status" value="1"/>
</dbReference>
<accession>A0A1E3S042</accession>
<dbReference type="GO" id="GO:0015074">
    <property type="term" value="P:DNA integration"/>
    <property type="evidence" value="ECO:0007669"/>
    <property type="project" value="InterPro"/>
</dbReference>
<evidence type="ECO:0000259" key="2">
    <source>
        <dbReference type="PROSITE" id="PS51898"/>
    </source>
</evidence>
<organism evidence="3 4">
    <name type="scientific">Mycobacterium intermedium</name>
    <dbReference type="NCBI Taxonomy" id="28445"/>
    <lineage>
        <taxon>Bacteria</taxon>
        <taxon>Bacillati</taxon>
        <taxon>Actinomycetota</taxon>
        <taxon>Actinomycetes</taxon>
        <taxon>Mycobacteriales</taxon>
        <taxon>Mycobacteriaceae</taxon>
        <taxon>Mycobacterium</taxon>
        <taxon>Mycobacterium simiae complex</taxon>
    </lineage>
</organism>
<sequence length="403" mass="43094">MGNPDRVRVIGPLAAFNGGFAVELVRLGYRRNAAANQLQLMAHLSRWMAQRGLVADELTESVLADFLVARRAEGYRLWLSPKALWPLLEYLRGLGVAPAESAPEPGGAVETLLARYRCYLVGERGLSAATAALYAHLTRPLLAGQMLDGQLDLASLTPADVIGFVRVSCPGRAVGTAKLIVTAVRSLLGFLHVEGVIGSPLASAVPSVSGRTSLGVPGGLAPDAVARLLACCDRNTPMGRRDYAMVVLLARLGLRPGEVRSLQLDDIDWRAGELVVTGKGHRIERLPLPVDVGEAVAEYLRDGRPAPADCRSVFVRFRAPHRSLSVSGVTDTVCRAAQRAGLGCIRARQLRHTAATAMVQAGAALPEVGQVLRHRRLLTTSIYAKVDIEGLRELSRPWPGGAV</sequence>
<dbReference type="AlphaFoldDB" id="A0A1E3S042"/>
<dbReference type="InterPro" id="IPR011010">
    <property type="entry name" value="DNA_brk_join_enz"/>
</dbReference>
<dbReference type="PANTHER" id="PTHR30349">
    <property type="entry name" value="PHAGE INTEGRASE-RELATED"/>
    <property type="match status" value="1"/>
</dbReference>
<dbReference type="InterPro" id="IPR050090">
    <property type="entry name" value="Tyrosine_recombinase_XerCD"/>
</dbReference>
<dbReference type="Proteomes" id="UP000192739">
    <property type="component" value="Unassembled WGS sequence"/>
</dbReference>
<dbReference type="PANTHER" id="PTHR30349:SF90">
    <property type="entry name" value="TYROSINE RECOMBINASE XERD"/>
    <property type="match status" value="1"/>
</dbReference>
<comment type="caution">
    <text evidence="3">The sequence shown here is derived from an EMBL/GenBank/DDBJ whole genome shotgun (WGS) entry which is preliminary data.</text>
</comment>
<dbReference type="Gene3D" id="1.10.443.10">
    <property type="entry name" value="Intergrase catalytic core"/>
    <property type="match status" value="1"/>
</dbReference>
<name>A0A1E3S042_MYCIE</name>
<dbReference type="EMBL" id="MVHT01000178">
    <property type="protein sequence ID" value="ORA89616.1"/>
    <property type="molecule type" value="Genomic_DNA"/>
</dbReference>